<evidence type="ECO:0000256" key="1">
    <source>
        <dbReference type="SAM" id="Phobius"/>
    </source>
</evidence>
<dbReference type="AlphaFoldDB" id="A0AAE9VU14"/>
<name>A0AAE9VU14_9GAMM</name>
<feature type="transmembrane region" description="Helical" evidence="1">
    <location>
        <begin position="301"/>
        <end position="322"/>
    </location>
</feature>
<dbReference type="Proteomes" id="UP001212189">
    <property type="component" value="Chromosome"/>
</dbReference>
<keyword evidence="1" id="KW-0472">Membrane</keyword>
<dbReference type="SMART" id="SM00327">
    <property type="entry name" value="VWA"/>
    <property type="match status" value="1"/>
</dbReference>
<dbReference type="InterPro" id="IPR036465">
    <property type="entry name" value="vWFA_dom_sf"/>
</dbReference>
<dbReference type="Gene3D" id="3.40.50.410">
    <property type="entry name" value="von Willebrand factor, type A domain"/>
    <property type="match status" value="1"/>
</dbReference>
<dbReference type="PANTHER" id="PTHR22550">
    <property type="entry name" value="SPORE GERMINATION PROTEIN"/>
    <property type="match status" value="1"/>
</dbReference>
<sequence length="332" mass="37211">MFEFAWPWLFLLLPLPWLLRRFTPPARQHSAQLKVPFYAELETLQHQQSGVLARLHSHSFIYSLLWLLLLTAGARPQLHGSLPEQASSGRDLLIAVDVSSSMLYSDMHLDGRSVTRMELVKHWLDNFIAERHGDRLGLILFGSQAYLQAPLTYDHHSVRTWVQEAQPGIAGHTTAIGDAIGLAIKRLRQRPAQQRVLVLITDGANNSGVMAPTAAAQLAARYQIKVYTLGVGSAASQELANLIDASSLELDEHSLQDIAQITSGAYFHIADSTDLTHIHQALNQLEPSATYQKPQRQYQELYNWPLAAALVLSMLWIALRIYRTRTATKELN</sequence>
<organism evidence="3 4">
    <name type="scientific">Denitrificimonas caeni</name>
    <dbReference type="NCBI Taxonomy" id="521720"/>
    <lineage>
        <taxon>Bacteria</taxon>
        <taxon>Pseudomonadati</taxon>
        <taxon>Pseudomonadota</taxon>
        <taxon>Gammaproteobacteria</taxon>
        <taxon>Pseudomonadales</taxon>
        <taxon>Pseudomonadaceae</taxon>
        <taxon>Denitrificimonas</taxon>
    </lineage>
</organism>
<proteinExistence type="predicted"/>
<evidence type="ECO:0000313" key="3">
    <source>
        <dbReference type="EMBL" id="WBE26465.1"/>
    </source>
</evidence>
<accession>A0AAE9VU14</accession>
<feature type="domain" description="VWFA" evidence="2">
    <location>
        <begin position="91"/>
        <end position="285"/>
    </location>
</feature>
<dbReference type="KEGG" id="dce:O6P33_06520"/>
<evidence type="ECO:0000259" key="2">
    <source>
        <dbReference type="PROSITE" id="PS50234"/>
    </source>
</evidence>
<keyword evidence="1" id="KW-1133">Transmembrane helix</keyword>
<protein>
    <submittedName>
        <fullName evidence="3">VWA domain-containing protein</fullName>
    </submittedName>
</protein>
<dbReference type="RefSeq" id="WP_269819387.1">
    <property type="nucleotide sequence ID" value="NZ_CP114976.1"/>
</dbReference>
<dbReference type="PANTHER" id="PTHR22550:SF18">
    <property type="entry name" value="VWFA DOMAIN-CONTAINING PROTEIN"/>
    <property type="match status" value="1"/>
</dbReference>
<dbReference type="InterPro" id="IPR002035">
    <property type="entry name" value="VWF_A"/>
</dbReference>
<gene>
    <name evidence="3" type="ORF">O6P33_06520</name>
</gene>
<dbReference type="EMBL" id="CP114976">
    <property type="protein sequence ID" value="WBE26465.1"/>
    <property type="molecule type" value="Genomic_DNA"/>
</dbReference>
<keyword evidence="4" id="KW-1185">Reference proteome</keyword>
<dbReference type="InterPro" id="IPR050768">
    <property type="entry name" value="UPF0353/GerABKA_families"/>
</dbReference>
<dbReference type="PROSITE" id="PS50234">
    <property type="entry name" value="VWFA"/>
    <property type="match status" value="1"/>
</dbReference>
<dbReference type="Pfam" id="PF00092">
    <property type="entry name" value="VWA"/>
    <property type="match status" value="1"/>
</dbReference>
<evidence type="ECO:0000313" key="4">
    <source>
        <dbReference type="Proteomes" id="UP001212189"/>
    </source>
</evidence>
<reference evidence="3 4" key="1">
    <citation type="submission" date="2022-12" db="EMBL/GenBank/DDBJ databases">
        <title>Coexistence and Characterization of a Novel Tigecycline Resistance gene tet(X) variant and blaNDM-1 in a Pseudomonas caeni Isolate of Chicken Origin.</title>
        <authorList>
            <person name="Lu X."/>
            <person name="Zhang L."/>
            <person name="Li R."/>
            <person name="Wang Z."/>
        </authorList>
    </citation>
    <scope>NUCLEOTIDE SEQUENCE [LARGE SCALE GENOMIC DNA]</scope>
    <source>
        <strain evidence="3 4">CE14</strain>
    </source>
</reference>
<keyword evidence="1" id="KW-0812">Transmembrane</keyword>
<dbReference type="SUPFAM" id="SSF53300">
    <property type="entry name" value="vWA-like"/>
    <property type="match status" value="1"/>
</dbReference>